<feature type="non-terminal residue" evidence="1">
    <location>
        <position position="1"/>
    </location>
</feature>
<dbReference type="SUPFAM" id="SSF56672">
    <property type="entry name" value="DNA/RNA polymerases"/>
    <property type="match status" value="1"/>
</dbReference>
<keyword evidence="2" id="KW-1185">Reference proteome</keyword>
<evidence type="ECO:0000313" key="1">
    <source>
        <dbReference type="EMBL" id="RDX87075.1"/>
    </source>
</evidence>
<proteinExistence type="predicted"/>
<sequence>MDMLDLDLNFIFHYLSINMFVKLVRFMGDQVHHMVESVKEVNDCINYTNLNKHYPKDSYPLPNIDRLIGKNLEVYDDNMIVKNTKIESHLQDSIEVSEELCK</sequence>
<dbReference type="AlphaFoldDB" id="A0A371G962"/>
<dbReference type="InterPro" id="IPR043502">
    <property type="entry name" value="DNA/RNA_pol_sf"/>
</dbReference>
<accession>A0A371G962</accession>
<dbReference type="Proteomes" id="UP000257109">
    <property type="component" value="Unassembled WGS sequence"/>
</dbReference>
<reference evidence="1" key="1">
    <citation type="submission" date="2018-05" db="EMBL/GenBank/DDBJ databases">
        <title>Draft genome of Mucuna pruriens seed.</title>
        <authorList>
            <person name="Nnadi N.E."/>
            <person name="Vos R."/>
            <person name="Hasami M.H."/>
            <person name="Devisetty U.K."/>
            <person name="Aguiy J.C."/>
        </authorList>
    </citation>
    <scope>NUCLEOTIDE SEQUENCE [LARGE SCALE GENOMIC DNA]</scope>
    <source>
        <strain evidence="1">JCA_2017</strain>
    </source>
</reference>
<name>A0A371G962_MUCPR</name>
<dbReference type="OrthoDB" id="542221at2759"/>
<protein>
    <submittedName>
        <fullName evidence="1">Uncharacterized protein</fullName>
    </submittedName>
</protein>
<gene>
    <name evidence="1" type="ORF">CR513_31501</name>
</gene>
<comment type="caution">
    <text evidence="1">The sequence shown here is derived from an EMBL/GenBank/DDBJ whole genome shotgun (WGS) entry which is preliminary data.</text>
</comment>
<evidence type="ECO:0000313" key="2">
    <source>
        <dbReference type="Proteomes" id="UP000257109"/>
    </source>
</evidence>
<organism evidence="1 2">
    <name type="scientific">Mucuna pruriens</name>
    <name type="common">Velvet bean</name>
    <name type="synonym">Dolichos pruriens</name>
    <dbReference type="NCBI Taxonomy" id="157652"/>
    <lineage>
        <taxon>Eukaryota</taxon>
        <taxon>Viridiplantae</taxon>
        <taxon>Streptophyta</taxon>
        <taxon>Embryophyta</taxon>
        <taxon>Tracheophyta</taxon>
        <taxon>Spermatophyta</taxon>
        <taxon>Magnoliopsida</taxon>
        <taxon>eudicotyledons</taxon>
        <taxon>Gunneridae</taxon>
        <taxon>Pentapetalae</taxon>
        <taxon>rosids</taxon>
        <taxon>fabids</taxon>
        <taxon>Fabales</taxon>
        <taxon>Fabaceae</taxon>
        <taxon>Papilionoideae</taxon>
        <taxon>50 kb inversion clade</taxon>
        <taxon>NPAAA clade</taxon>
        <taxon>indigoferoid/millettioid clade</taxon>
        <taxon>Phaseoleae</taxon>
        <taxon>Mucuna</taxon>
    </lineage>
</organism>
<dbReference type="EMBL" id="QJKJ01006340">
    <property type="protein sequence ID" value="RDX87075.1"/>
    <property type="molecule type" value="Genomic_DNA"/>
</dbReference>